<reference evidence="2 3" key="1">
    <citation type="submission" date="2017-12" db="EMBL/GenBank/DDBJ databases">
        <title>Genome Sequence of the Amphotericin B-resistant Candida duobushaemulonii strain, B09383.</title>
        <authorList>
            <person name="Chow N.A."/>
            <person name="Gade L."/>
            <person name="Batra D."/>
            <person name="Rowe L.A."/>
            <person name="Loparev V.N."/>
            <person name="Litvintseva A.P."/>
        </authorList>
    </citation>
    <scope>NUCLEOTIDE SEQUENCE [LARGE SCALE GENOMIC DNA]</scope>
    <source>
        <strain evidence="2 3">B09383</strain>
    </source>
</reference>
<dbReference type="VEuPathDB" id="FungiDB:CXQ87_002012"/>
<name>A0A2V1A8Y2_9ASCO</name>
<organism evidence="2 3">
    <name type="scientific">Candidozyma duobushaemuli</name>
    <dbReference type="NCBI Taxonomy" id="1231522"/>
    <lineage>
        <taxon>Eukaryota</taxon>
        <taxon>Fungi</taxon>
        <taxon>Dikarya</taxon>
        <taxon>Ascomycota</taxon>
        <taxon>Saccharomycotina</taxon>
        <taxon>Pichiomycetes</taxon>
        <taxon>Metschnikowiaceae</taxon>
        <taxon>Candidozyma</taxon>
    </lineage>
</organism>
<dbReference type="GeneID" id="37002012"/>
<evidence type="ECO:0000313" key="2">
    <source>
        <dbReference type="EMBL" id="PVH13894.1"/>
    </source>
</evidence>
<accession>A0A2V1A8Y2</accession>
<comment type="caution">
    <text evidence="2">The sequence shown here is derived from an EMBL/GenBank/DDBJ whole genome shotgun (WGS) entry which is preliminary data.</text>
</comment>
<feature type="compositionally biased region" description="Basic and acidic residues" evidence="1">
    <location>
        <begin position="493"/>
        <end position="503"/>
    </location>
</feature>
<gene>
    <name evidence="2" type="ORF">CXQ87_002012</name>
</gene>
<feature type="region of interest" description="Disordered" evidence="1">
    <location>
        <begin position="476"/>
        <end position="503"/>
    </location>
</feature>
<dbReference type="AlphaFoldDB" id="A0A2V1A8Y2"/>
<proteinExistence type="predicted"/>
<evidence type="ECO:0000256" key="1">
    <source>
        <dbReference type="SAM" id="MobiDB-lite"/>
    </source>
</evidence>
<evidence type="ECO:0000313" key="3">
    <source>
        <dbReference type="Proteomes" id="UP000244406"/>
    </source>
</evidence>
<dbReference type="Proteomes" id="UP000244406">
    <property type="component" value="Unassembled WGS sequence"/>
</dbReference>
<sequence>MNLVIPLIEKDKGQEDVEKSISQLIQANPSDYVSHEVNSIKIGSATWYFTLLRIKNLTKSEASESELQNITSARKKEGLSVLGSVPNFNDGVKITLVETTTCVKPIEHKYVYESIERKVFFDKSFEDAWVNVKTGRRRFYLDYDCYACNLPDLGATFFSDNFCRTYALEFSVSFECPEGCTSTFTGLTRITVPEEENTKYNIDGERLCKEQDYVFLERFPRSGSAIQDINQCILNKVASLNSDKILTYQSSVVGYPDRLVAIIVMSRYGPAEKKGNIEKEAISGEINPKSADFTDVLIFDSSFRLISSNWFDCMEISDFLSLCENSDSGDYRPFGDNFWAEICTTKISSPDGFGRDWSIVIHSAKKSKKVYLKRLSIEVVEEIQTFDGEHFASERKVNLVEDRPFKGFTGKLSLKEGKVTIPAEFWKDKSFSLKSTIFGRAFSRQSRVVVKLNLASFMAATEYIVAETVVKVSGDYNSLNSEPTEPPSYESGAMKEVEDSKDQ</sequence>
<keyword evidence="3" id="KW-1185">Reference proteome</keyword>
<protein>
    <submittedName>
        <fullName evidence="2">Uncharacterized protein</fullName>
    </submittedName>
</protein>
<dbReference type="EMBL" id="PKFP01000001">
    <property type="protein sequence ID" value="PVH13894.1"/>
    <property type="molecule type" value="Genomic_DNA"/>
</dbReference>
<dbReference type="RefSeq" id="XP_025334834.1">
    <property type="nucleotide sequence ID" value="XM_025480534.1"/>
</dbReference>